<dbReference type="EMBL" id="NVUS01000005">
    <property type="protein sequence ID" value="PCJ02077.1"/>
    <property type="molecule type" value="Genomic_DNA"/>
</dbReference>
<sequence length="343" mass="39416">MGSERLGTSRFSRENADLAPLFEFNSAWEKVLRPLKKNKFIDEFGLSLSGIIFKYQHRDTDDWDFNVYAPNSGDQEQLHMAARFIISDKPIQSLPILNDNHKLLVAVEFDGRPSWSAHQRNDKVCRAGVAEQDFKGLVFDTLLDLSFANSFVPDFIFKSMGHDVPTILRKKTKFLLSKYPAESKSIGLNENSPYVSFSNFSRKGGVFGMNEHLENFVSVWGEFFGYLIEDLSKAEIYTKLLLKHPKFGQQLPVKALTKCIENAAPGQYMFVLRKGSKTNVSDSVKGRMYSLFSNLDYRKTGKCEFGLLKLTINPQPNSKEYIYREHIRNLSRENFLYLVRIEI</sequence>
<gene>
    <name evidence="1" type="ORF">COB13_05635</name>
</gene>
<reference key="1">
    <citation type="submission" date="2017-08" db="EMBL/GenBank/DDBJ databases">
        <title>A dynamic microbial community with high functional redundancy inhabits the cold, oxic subseafloor aquifer.</title>
        <authorList>
            <person name="Tully B.J."/>
            <person name="Wheat C.G."/>
            <person name="Glazer B.T."/>
            <person name="Huber J.A."/>
        </authorList>
    </citation>
    <scope>NUCLEOTIDE SEQUENCE [LARGE SCALE GENOMIC DNA]</scope>
</reference>
<name>A0A2A4Z4X2_9PROT</name>
<comment type="caution">
    <text evidence="1">The sequence shown here is derived from an EMBL/GenBank/DDBJ whole genome shotgun (WGS) entry which is preliminary data.</text>
</comment>
<organism evidence="1">
    <name type="scientific">OCS116 cluster bacterium</name>
    <dbReference type="NCBI Taxonomy" id="2030921"/>
    <lineage>
        <taxon>Bacteria</taxon>
        <taxon>Pseudomonadati</taxon>
        <taxon>Pseudomonadota</taxon>
        <taxon>Alphaproteobacteria</taxon>
        <taxon>OCS116 cluster</taxon>
    </lineage>
</organism>
<reference evidence="1" key="2">
    <citation type="journal article" date="2018" name="ISME J.">
        <title>A dynamic microbial community with high functional redundancy inhabits the cold, oxic subseafloor aquifer.</title>
        <authorList>
            <person name="Tully B.J."/>
            <person name="Wheat C.G."/>
            <person name="Glazer B.T."/>
            <person name="Huber J.A."/>
        </authorList>
    </citation>
    <scope>NUCLEOTIDE SEQUENCE</scope>
    <source>
        <strain evidence="1">NORP83</strain>
    </source>
</reference>
<dbReference type="AlphaFoldDB" id="A0A2A4Z4X2"/>
<accession>A0A2A4Z4X2</accession>
<evidence type="ECO:0000313" key="1">
    <source>
        <dbReference type="EMBL" id="PCJ02077.1"/>
    </source>
</evidence>
<proteinExistence type="predicted"/>
<protein>
    <submittedName>
        <fullName evidence="1">Uncharacterized protein</fullName>
    </submittedName>
</protein>